<feature type="region of interest" description="Disordered" evidence="1">
    <location>
        <begin position="14"/>
        <end position="56"/>
    </location>
</feature>
<gene>
    <name evidence="2" type="ORF">Pla52o_40070</name>
</gene>
<evidence type="ECO:0000313" key="2">
    <source>
        <dbReference type="EMBL" id="TWU20975.1"/>
    </source>
</evidence>
<evidence type="ECO:0000313" key="3">
    <source>
        <dbReference type="Proteomes" id="UP000316304"/>
    </source>
</evidence>
<dbReference type="AlphaFoldDB" id="A0A5C6CA69"/>
<dbReference type="RefSeq" id="WP_197169352.1">
    <property type="nucleotide sequence ID" value="NZ_SJPT01000007.1"/>
</dbReference>
<proteinExistence type="predicted"/>
<organism evidence="2 3">
    <name type="scientific">Novipirellula galeiformis</name>
    <dbReference type="NCBI Taxonomy" id="2528004"/>
    <lineage>
        <taxon>Bacteria</taxon>
        <taxon>Pseudomonadati</taxon>
        <taxon>Planctomycetota</taxon>
        <taxon>Planctomycetia</taxon>
        <taxon>Pirellulales</taxon>
        <taxon>Pirellulaceae</taxon>
        <taxon>Novipirellula</taxon>
    </lineage>
</organism>
<dbReference type="Proteomes" id="UP000316304">
    <property type="component" value="Unassembled WGS sequence"/>
</dbReference>
<name>A0A5C6CA69_9BACT</name>
<reference evidence="2 3" key="1">
    <citation type="submission" date="2019-02" db="EMBL/GenBank/DDBJ databases">
        <title>Deep-cultivation of Planctomycetes and their phenomic and genomic characterization uncovers novel biology.</title>
        <authorList>
            <person name="Wiegand S."/>
            <person name="Jogler M."/>
            <person name="Boedeker C."/>
            <person name="Pinto D."/>
            <person name="Vollmers J."/>
            <person name="Rivas-Marin E."/>
            <person name="Kohn T."/>
            <person name="Peeters S.H."/>
            <person name="Heuer A."/>
            <person name="Rast P."/>
            <person name="Oberbeckmann S."/>
            <person name="Bunk B."/>
            <person name="Jeske O."/>
            <person name="Meyerdierks A."/>
            <person name="Storesund J.E."/>
            <person name="Kallscheuer N."/>
            <person name="Luecker S."/>
            <person name="Lage O.M."/>
            <person name="Pohl T."/>
            <person name="Merkel B.J."/>
            <person name="Hornburger P."/>
            <person name="Mueller R.-W."/>
            <person name="Bruemmer F."/>
            <person name="Labrenz M."/>
            <person name="Spormann A.M."/>
            <person name="Op Den Camp H."/>
            <person name="Overmann J."/>
            <person name="Amann R."/>
            <person name="Jetten M.S.M."/>
            <person name="Mascher T."/>
            <person name="Medema M.H."/>
            <person name="Devos D.P."/>
            <person name="Kaster A.-K."/>
            <person name="Ovreas L."/>
            <person name="Rohde M."/>
            <person name="Galperin M.Y."/>
            <person name="Jogler C."/>
        </authorList>
    </citation>
    <scope>NUCLEOTIDE SEQUENCE [LARGE SCALE GENOMIC DNA]</scope>
    <source>
        <strain evidence="2 3">Pla52o</strain>
    </source>
</reference>
<evidence type="ECO:0000256" key="1">
    <source>
        <dbReference type="SAM" id="MobiDB-lite"/>
    </source>
</evidence>
<dbReference type="EMBL" id="SJPT01000007">
    <property type="protein sequence ID" value="TWU20975.1"/>
    <property type="molecule type" value="Genomic_DNA"/>
</dbReference>
<comment type="caution">
    <text evidence="2">The sequence shown here is derived from an EMBL/GenBank/DDBJ whole genome shotgun (WGS) entry which is preliminary data.</text>
</comment>
<keyword evidence="3" id="KW-1185">Reference proteome</keyword>
<protein>
    <submittedName>
        <fullName evidence="2">Uncharacterized protein</fullName>
    </submittedName>
</protein>
<sequence>MPNDPDVPEELLHLLEKRDAPERRKQDRRKQEVTLPKSLERRSSKRRIRLRRKKES</sequence>
<accession>A0A5C6CA69</accession>
<feature type="compositionally biased region" description="Basic and acidic residues" evidence="1">
    <location>
        <begin position="14"/>
        <end position="42"/>
    </location>
</feature>
<feature type="compositionally biased region" description="Basic residues" evidence="1">
    <location>
        <begin position="43"/>
        <end position="56"/>
    </location>
</feature>